<name>A0A7X4KDE9_9BURK</name>
<evidence type="ECO:0000313" key="1">
    <source>
        <dbReference type="EMBL" id="MYM69309.1"/>
    </source>
</evidence>
<dbReference type="AlphaFoldDB" id="A0A7X4KDE9"/>
<protein>
    <submittedName>
        <fullName evidence="1">Uncharacterized protein</fullName>
    </submittedName>
</protein>
<dbReference type="RefSeq" id="WP_161015813.1">
    <property type="nucleotide sequence ID" value="NZ_WWCK01000006.1"/>
</dbReference>
<accession>A0A7X4KDE9</accession>
<organism evidence="1 2">
    <name type="scientific">Duganella rivi</name>
    <dbReference type="NCBI Taxonomy" id="2666083"/>
    <lineage>
        <taxon>Bacteria</taxon>
        <taxon>Pseudomonadati</taxon>
        <taxon>Pseudomonadota</taxon>
        <taxon>Betaproteobacteria</taxon>
        <taxon>Burkholderiales</taxon>
        <taxon>Oxalobacteraceae</taxon>
        <taxon>Telluria group</taxon>
        <taxon>Duganella</taxon>
    </lineage>
</organism>
<dbReference type="EMBL" id="WWCK01000006">
    <property type="protein sequence ID" value="MYM69309.1"/>
    <property type="molecule type" value="Genomic_DNA"/>
</dbReference>
<proteinExistence type="predicted"/>
<evidence type="ECO:0000313" key="2">
    <source>
        <dbReference type="Proteomes" id="UP000450012"/>
    </source>
</evidence>
<sequence>MSFEIQEDGKFLLIDIEGPADESLGERLAVLVDAMVPGRMAEDAWMVVFTQHEQVVDSDCGGMLAHG</sequence>
<keyword evidence="2" id="KW-1185">Reference proteome</keyword>
<comment type="caution">
    <text evidence="1">The sequence shown here is derived from an EMBL/GenBank/DDBJ whole genome shotgun (WGS) entry which is preliminary data.</text>
</comment>
<dbReference type="Proteomes" id="UP000450012">
    <property type="component" value="Unassembled WGS sequence"/>
</dbReference>
<reference evidence="1 2" key="1">
    <citation type="submission" date="2019-12" db="EMBL/GenBank/DDBJ databases">
        <title>Novel species isolated from a subtropical stream in China.</title>
        <authorList>
            <person name="Lu H."/>
        </authorList>
    </citation>
    <scope>NUCLEOTIDE SEQUENCE [LARGE SCALE GENOMIC DNA]</scope>
    <source>
        <strain evidence="1 2">FT55W</strain>
    </source>
</reference>
<gene>
    <name evidence="1" type="ORF">GTP45_21055</name>
</gene>